<name>M1DLY8_SOLTU</name>
<evidence type="ECO:0008006" key="3">
    <source>
        <dbReference type="Google" id="ProtNLM"/>
    </source>
</evidence>
<dbReference type="Proteomes" id="UP000011115">
    <property type="component" value="Unassembled WGS sequence"/>
</dbReference>
<evidence type="ECO:0000313" key="2">
    <source>
        <dbReference type="Proteomes" id="UP000011115"/>
    </source>
</evidence>
<proteinExistence type="predicted"/>
<dbReference type="InParanoid" id="M1DLY8"/>
<dbReference type="EnsemblPlants" id="PGSC0003DMT400091138">
    <property type="protein sequence ID" value="PGSC0003DMT400091138"/>
    <property type="gene ID" value="PGSC0003DMG400040709"/>
</dbReference>
<evidence type="ECO:0000313" key="1">
    <source>
        <dbReference type="EnsemblPlants" id="PGSC0003DMT400091138"/>
    </source>
</evidence>
<dbReference type="HOGENOM" id="CLU_2019345_0_0_1"/>
<sequence length="123" mass="13600">MEDPSLRECIMHWIGGYIATEGEMVAWLSESHVQITTVSLNFPAKVWWSIVRAQLRPTTNDNTLSPSLALLVACLMDVYLVNANIPPNKLVDKPVEASRITAASKIKDSANPLFRRKSGVVGH</sequence>
<dbReference type="Gramene" id="PGSC0003DMT400091138">
    <property type="protein sequence ID" value="PGSC0003DMT400091138"/>
    <property type="gene ID" value="PGSC0003DMG400040709"/>
</dbReference>
<reference evidence="2" key="1">
    <citation type="journal article" date="2011" name="Nature">
        <title>Genome sequence and analysis of the tuber crop potato.</title>
        <authorList>
            <consortium name="The Potato Genome Sequencing Consortium"/>
        </authorList>
    </citation>
    <scope>NUCLEOTIDE SEQUENCE [LARGE SCALE GENOMIC DNA]</scope>
    <source>
        <strain evidence="2">cv. DM1-3 516 R44</strain>
    </source>
</reference>
<reference evidence="1" key="2">
    <citation type="submission" date="2015-06" db="UniProtKB">
        <authorList>
            <consortium name="EnsemblPlants"/>
        </authorList>
    </citation>
    <scope>IDENTIFICATION</scope>
    <source>
        <strain evidence="1">DM1-3 516 R44</strain>
    </source>
</reference>
<dbReference type="PaxDb" id="4113-PGSC0003DMT400091138"/>
<organism evidence="1 2">
    <name type="scientific">Solanum tuberosum</name>
    <name type="common">Potato</name>
    <dbReference type="NCBI Taxonomy" id="4113"/>
    <lineage>
        <taxon>Eukaryota</taxon>
        <taxon>Viridiplantae</taxon>
        <taxon>Streptophyta</taxon>
        <taxon>Embryophyta</taxon>
        <taxon>Tracheophyta</taxon>
        <taxon>Spermatophyta</taxon>
        <taxon>Magnoliopsida</taxon>
        <taxon>eudicotyledons</taxon>
        <taxon>Gunneridae</taxon>
        <taxon>Pentapetalae</taxon>
        <taxon>asterids</taxon>
        <taxon>lamiids</taxon>
        <taxon>Solanales</taxon>
        <taxon>Solanaceae</taxon>
        <taxon>Solanoideae</taxon>
        <taxon>Solaneae</taxon>
        <taxon>Solanum</taxon>
    </lineage>
</organism>
<keyword evidence="2" id="KW-1185">Reference proteome</keyword>
<accession>M1DLY8</accession>
<protein>
    <recommendedName>
        <fullName evidence="3">Integrase core domain containing protein</fullName>
    </recommendedName>
</protein>
<dbReference type="AlphaFoldDB" id="M1DLY8"/>